<accession>A0AAQ3Q1S7</accession>
<gene>
    <name evidence="2" type="ORF">Cni_G02052</name>
</gene>
<sequence length="161" mass="17762">MKLTEPGDHSRPKRPPDPGDRRKESAWTNPSLMETDSKLGKLGSAVPGMKCLNESSDSCRNFTAVSNPLFATNVSELNVDELNAGIKPVNENTAPAESKLLASNLLKSKEIKQPEIQLKAKQPGSWATLFREAQMFEGVPEQKELNKKIKKIQNDSCTENV</sequence>
<dbReference type="EMBL" id="CP136890">
    <property type="protein sequence ID" value="WOK93355.1"/>
    <property type="molecule type" value="Genomic_DNA"/>
</dbReference>
<keyword evidence="3" id="KW-1185">Reference proteome</keyword>
<reference evidence="2 3" key="1">
    <citation type="submission" date="2023-10" db="EMBL/GenBank/DDBJ databases">
        <title>Chromosome-scale genome assembly provides insights into flower coloration mechanisms of Canna indica.</title>
        <authorList>
            <person name="Li C."/>
        </authorList>
    </citation>
    <scope>NUCLEOTIDE SEQUENCE [LARGE SCALE GENOMIC DNA]</scope>
    <source>
        <tissue evidence="2">Flower</tissue>
    </source>
</reference>
<dbReference type="AlphaFoldDB" id="A0AAQ3Q1S7"/>
<dbReference type="Proteomes" id="UP001327560">
    <property type="component" value="Chromosome 1"/>
</dbReference>
<evidence type="ECO:0000256" key="1">
    <source>
        <dbReference type="SAM" id="MobiDB-lite"/>
    </source>
</evidence>
<feature type="compositionally biased region" description="Basic and acidic residues" evidence="1">
    <location>
        <begin position="1"/>
        <end position="25"/>
    </location>
</feature>
<proteinExistence type="predicted"/>
<feature type="region of interest" description="Disordered" evidence="1">
    <location>
        <begin position="1"/>
        <end position="40"/>
    </location>
</feature>
<name>A0AAQ3Q1S7_9LILI</name>
<organism evidence="2 3">
    <name type="scientific">Canna indica</name>
    <name type="common">Indian-shot</name>
    <dbReference type="NCBI Taxonomy" id="4628"/>
    <lineage>
        <taxon>Eukaryota</taxon>
        <taxon>Viridiplantae</taxon>
        <taxon>Streptophyta</taxon>
        <taxon>Embryophyta</taxon>
        <taxon>Tracheophyta</taxon>
        <taxon>Spermatophyta</taxon>
        <taxon>Magnoliopsida</taxon>
        <taxon>Liliopsida</taxon>
        <taxon>Zingiberales</taxon>
        <taxon>Cannaceae</taxon>
        <taxon>Canna</taxon>
    </lineage>
</organism>
<evidence type="ECO:0000313" key="2">
    <source>
        <dbReference type="EMBL" id="WOK93355.1"/>
    </source>
</evidence>
<protein>
    <submittedName>
        <fullName evidence="2">Uncharacterized protein</fullName>
    </submittedName>
</protein>
<evidence type="ECO:0000313" key="3">
    <source>
        <dbReference type="Proteomes" id="UP001327560"/>
    </source>
</evidence>